<dbReference type="GO" id="GO:0006203">
    <property type="term" value="P:dGTP catabolic process"/>
    <property type="evidence" value="ECO:0007669"/>
    <property type="project" value="TreeGrafter"/>
</dbReference>
<feature type="domain" description="HD" evidence="2">
    <location>
        <begin position="248"/>
        <end position="395"/>
    </location>
</feature>
<dbReference type="EMBL" id="NBCO01000007">
    <property type="protein sequence ID" value="ORC90922.1"/>
    <property type="molecule type" value="Genomic_DNA"/>
</dbReference>
<feature type="compositionally biased region" description="Basic and acidic residues" evidence="1">
    <location>
        <begin position="743"/>
        <end position="770"/>
    </location>
</feature>
<feature type="compositionally biased region" description="Low complexity" evidence="1">
    <location>
        <begin position="726"/>
        <end position="735"/>
    </location>
</feature>
<evidence type="ECO:0000259" key="2">
    <source>
        <dbReference type="PROSITE" id="PS51831"/>
    </source>
</evidence>
<dbReference type="RefSeq" id="XP_028884988.1">
    <property type="nucleotide sequence ID" value="XM_029023792.1"/>
</dbReference>
<dbReference type="InterPro" id="IPR006674">
    <property type="entry name" value="HD_domain"/>
</dbReference>
<dbReference type="InterPro" id="IPR050135">
    <property type="entry name" value="dGTPase-like"/>
</dbReference>
<dbReference type="SUPFAM" id="SSF109604">
    <property type="entry name" value="HD-domain/PDEase-like"/>
    <property type="match status" value="1"/>
</dbReference>
<dbReference type="AlphaFoldDB" id="A0A1X0P1Y8"/>
<feature type="region of interest" description="Disordered" evidence="1">
    <location>
        <begin position="707"/>
        <end position="770"/>
    </location>
</feature>
<dbReference type="GO" id="GO:0005634">
    <property type="term" value="C:nucleus"/>
    <property type="evidence" value="ECO:0007669"/>
    <property type="project" value="TreeGrafter"/>
</dbReference>
<dbReference type="PANTHER" id="PTHR11373">
    <property type="entry name" value="DEOXYNUCLEOSIDE TRIPHOSPHATE TRIPHOSPHOHYDROLASE"/>
    <property type="match status" value="1"/>
</dbReference>
<reference evidence="3 4" key="1">
    <citation type="submission" date="2017-03" db="EMBL/GenBank/DDBJ databases">
        <title>An alternative strategy for trypanosome survival in the mammalian bloodstream revealed through genome and transcriptome analysis of the ubiquitous bovine parasite Trypanosoma (Megatrypanum) theileri.</title>
        <authorList>
            <person name="Kelly S."/>
            <person name="Ivens A."/>
            <person name="Mott A."/>
            <person name="O'Neill E."/>
            <person name="Emms D."/>
            <person name="Macleod O."/>
            <person name="Voorheis P."/>
            <person name="Matthews J."/>
            <person name="Matthews K."/>
            <person name="Carrington M."/>
        </authorList>
    </citation>
    <scope>NUCLEOTIDE SEQUENCE [LARGE SCALE GENOMIC DNA]</scope>
    <source>
        <strain evidence="3">Edinburgh</strain>
    </source>
</reference>
<dbReference type="GO" id="GO:0008832">
    <property type="term" value="F:dGTPase activity"/>
    <property type="evidence" value="ECO:0007669"/>
    <property type="project" value="TreeGrafter"/>
</dbReference>
<evidence type="ECO:0000256" key="1">
    <source>
        <dbReference type="SAM" id="MobiDB-lite"/>
    </source>
</evidence>
<sequence>MEETALIDGVPVPCVMARNQVLVLFPRGLAGLRACDGSQAFVFPDDDGVVHLTPGAAYTLALQMPTTTTTRYQQQQYQQQQQQEEQNMAKYRCTRQEAGSWAPIVGAPRVGTTTGSGAVEEFLFRPPGGPAFSQASYPREGMRPPSTREVGYYSQNRNNSFNLGKACSTVEEEMRRQTEDLSGELFCCSPEIRLNERPGKLIQDRVHEYVFLPMIAIRIADTLEFQRLRTLKQLGTAVYLYPGATHTRFEHSIGVAHLASEMVNHISICQPELGITRADILSVTIAALCHDIGHGPFSHLFEHVVNRIRMAKRPQHLWHHEEMSVRLLRRILSRLNLSSYGLTEEDAHFMELCISGLAPRAQWPNNIGRPPSKRFLVDIVANKRNGIDVDKLDYFLRDSLGCYGRAAVDVHVPRLLSACKVICFEGEYQICFEEKMALSLGDIFNVRAKLHKHAYQHRIVKVTDYMVSDVLYEADPYFKIRGKDGQLIRMSECVEDEEGFCQLGDWVWNAIAASGDPQLAKAQSIIKRINERDLYTVVGMALFARYQVRLTEESIQEEILSYCLPMEDNPEWRDAVEATLIVSFISITFGSSDDHGIPDDPINHVAFYNPKNMEFGAFKLPKRRMSPLFSPSEYGEKLVIVMVRDRVFMDVVAAAFETWKEHNERHLGVAVPTHNMRKEESPGKGSTMARRITESLSTFNGDEFLPNLFQLSGNSRQGDFPNNEPQQMQQSQHQQGSTDENTSDNKTEQYIKPEENGDERPRRKRSRSLE</sequence>
<comment type="caution">
    <text evidence="3">The sequence shown here is derived from an EMBL/GenBank/DDBJ whole genome shotgun (WGS) entry which is preliminary data.</text>
</comment>
<keyword evidence="4" id="KW-1185">Reference proteome</keyword>
<dbReference type="PROSITE" id="PS51831">
    <property type="entry name" value="HD"/>
    <property type="match status" value="1"/>
</dbReference>
<dbReference type="OrthoDB" id="9991235at2759"/>
<dbReference type="CDD" id="cd00077">
    <property type="entry name" value="HDc"/>
    <property type="match status" value="1"/>
</dbReference>
<accession>A0A1X0P1Y8</accession>
<evidence type="ECO:0000313" key="4">
    <source>
        <dbReference type="Proteomes" id="UP000192257"/>
    </source>
</evidence>
<dbReference type="InterPro" id="IPR003607">
    <property type="entry name" value="HD/PDEase_dom"/>
</dbReference>
<name>A0A1X0P1Y8_9TRYP</name>
<dbReference type="Pfam" id="PF01966">
    <property type="entry name" value="HD"/>
    <property type="match status" value="1"/>
</dbReference>
<dbReference type="PANTHER" id="PTHR11373:SF4">
    <property type="entry name" value="DEOXYNUCLEOSIDE TRIPHOSPHATE TRIPHOSPHOHYDROLASE SAMHD1"/>
    <property type="match status" value="1"/>
</dbReference>
<dbReference type="Gene3D" id="3.30.70.2760">
    <property type="match status" value="1"/>
</dbReference>
<organism evidence="3 4">
    <name type="scientific">Trypanosoma theileri</name>
    <dbReference type="NCBI Taxonomy" id="67003"/>
    <lineage>
        <taxon>Eukaryota</taxon>
        <taxon>Discoba</taxon>
        <taxon>Euglenozoa</taxon>
        <taxon>Kinetoplastea</taxon>
        <taxon>Metakinetoplastina</taxon>
        <taxon>Trypanosomatida</taxon>
        <taxon>Trypanosomatidae</taxon>
        <taxon>Trypanosoma</taxon>
    </lineage>
</organism>
<dbReference type="VEuPathDB" id="TriTrypDB:TM35_000073460"/>
<protein>
    <recommendedName>
        <fullName evidence="2">HD domain-containing protein</fullName>
    </recommendedName>
</protein>
<dbReference type="Gene3D" id="1.10.3210.10">
    <property type="entry name" value="Hypothetical protein af1432"/>
    <property type="match status" value="1"/>
</dbReference>
<gene>
    <name evidence="3" type="ORF">TM35_000073460</name>
</gene>
<dbReference type="SMART" id="SM00471">
    <property type="entry name" value="HDc"/>
    <property type="match status" value="1"/>
</dbReference>
<proteinExistence type="predicted"/>
<dbReference type="GeneID" id="39983572"/>
<dbReference type="Proteomes" id="UP000192257">
    <property type="component" value="Unassembled WGS sequence"/>
</dbReference>
<evidence type="ECO:0000313" key="3">
    <source>
        <dbReference type="EMBL" id="ORC90922.1"/>
    </source>
</evidence>